<evidence type="ECO:0000256" key="7">
    <source>
        <dbReference type="SAM" id="Phobius"/>
    </source>
</evidence>
<keyword evidence="5 7" id="KW-1133">Transmembrane helix</keyword>
<keyword evidence="6 7" id="KW-0472">Membrane</keyword>
<dbReference type="InterPro" id="IPR010920">
    <property type="entry name" value="LSM_dom_sf"/>
</dbReference>
<keyword evidence="3" id="KW-1003">Cell membrane</keyword>
<feature type="transmembrane region" description="Helical" evidence="7">
    <location>
        <begin position="25"/>
        <end position="47"/>
    </location>
</feature>
<dbReference type="SUPFAM" id="SSF82861">
    <property type="entry name" value="Mechanosensitive channel protein MscS (YggB), transmembrane region"/>
    <property type="match status" value="1"/>
</dbReference>
<evidence type="ECO:0000256" key="2">
    <source>
        <dbReference type="ARBA" id="ARBA00008017"/>
    </source>
</evidence>
<dbReference type="EMBL" id="CP001102">
    <property type="protein sequence ID" value="ACE06089.1"/>
    <property type="molecule type" value="Genomic_DNA"/>
</dbReference>
<dbReference type="GO" id="GO:0005886">
    <property type="term" value="C:plasma membrane"/>
    <property type="evidence" value="ECO:0007669"/>
    <property type="project" value="UniProtKB-SubCell"/>
</dbReference>
<dbReference type="Gene3D" id="1.10.287.1260">
    <property type="match status" value="1"/>
</dbReference>
<dbReference type="InterPro" id="IPR011014">
    <property type="entry name" value="MscS_channel_TM-2"/>
</dbReference>
<gene>
    <name evidence="10" type="ordered locus">Aasi_0700</name>
</gene>
<proteinExistence type="inferred from homology"/>
<feature type="transmembrane region" description="Helical" evidence="7">
    <location>
        <begin position="110"/>
        <end position="129"/>
    </location>
</feature>
<dbReference type="GO" id="GO:0008381">
    <property type="term" value="F:mechanosensitive monoatomic ion channel activity"/>
    <property type="evidence" value="ECO:0007669"/>
    <property type="project" value="UniProtKB-ARBA"/>
</dbReference>
<protein>
    <recommendedName>
        <fullName evidence="12">MscS Mechanosensitive ion channel</fullName>
    </recommendedName>
</protein>
<dbReference type="AlphaFoldDB" id="B3ES87"/>
<evidence type="ECO:0000259" key="8">
    <source>
        <dbReference type="Pfam" id="PF00924"/>
    </source>
</evidence>
<reference evidence="10 11" key="1">
    <citation type="journal article" date="2010" name="J. Bacteriol.">
        <title>The genome of the amoeba symbiont 'Candidatus Amoebophilus asiaticus' reveals common mechanisms for host cell interaction among amoeba-associated bacteria.</title>
        <authorList>
            <person name="Schmitz-Esser S."/>
            <person name="Tischler P."/>
            <person name="Arnold R."/>
            <person name="Montanaro J."/>
            <person name="Wagner M."/>
            <person name="Rattei T."/>
            <person name="Horn M."/>
        </authorList>
    </citation>
    <scope>NUCLEOTIDE SEQUENCE [LARGE SCALE GENOMIC DNA]</scope>
    <source>
        <strain evidence="10 11">5a2</strain>
    </source>
</reference>
<evidence type="ECO:0000259" key="9">
    <source>
        <dbReference type="Pfam" id="PF21082"/>
    </source>
</evidence>
<dbReference type="Gene3D" id="2.30.30.60">
    <property type="match status" value="1"/>
</dbReference>
<evidence type="ECO:0000313" key="10">
    <source>
        <dbReference type="EMBL" id="ACE06089.1"/>
    </source>
</evidence>
<comment type="similarity">
    <text evidence="2">Belongs to the MscS (TC 1.A.23) family.</text>
</comment>
<feature type="transmembrane region" description="Helical" evidence="7">
    <location>
        <begin position="68"/>
        <end position="90"/>
    </location>
</feature>
<keyword evidence="11" id="KW-1185">Reference proteome</keyword>
<dbReference type="RefSeq" id="WP_012472856.1">
    <property type="nucleotide sequence ID" value="NC_010830.1"/>
</dbReference>
<dbReference type="PANTHER" id="PTHR43634:SF2">
    <property type="entry name" value="LOW CONDUCTANCE MECHANOSENSITIVE CHANNEL YNAI"/>
    <property type="match status" value="1"/>
</dbReference>
<organism evidence="10 11">
    <name type="scientific">Amoebophilus asiaticus (strain 5a2)</name>
    <dbReference type="NCBI Taxonomy" id="452471"/>
    <lineage>
        <taxon>Bacteria</taxon>
        <taxon>Pseudomonadati</taxon>
        <taxon>Bacteroidota</taxon>
        <taxon>Cytophagia</taxon>
        <taxon>Cytophagales</taxon>
        <taxon>Amoebophilaceae</taxon>
        <taxon>Candidatus Amoebophilus</taxon>
    </lineage>
</organism>
<dbReference type="STRING" id="452471.Aasi_0700"/>
<dbReference type="HOGENOM" id="CLU_037945_0_0_10"/>
<evidence type="ECO:0000256" key="5">
    <source>
        <dbReference type="ARBA" id="ARBA00022989"/>
    </source>
</evidence>
<dbReference type="Gene3D" id="3.30.70.100">
    <property type="match status" value="1"/>
</dbReference>
<name>B3ES87_AMOA5</name>
<feature type="domain" description="Mechanosensitive ion channel MscS" evidence="8">
    <location>
        <begin position="190"/>
        <end position="259"/>
    </location>
</feature>
<dbReference type="eggNOG" id="COG0668">
    <property type="taxonomic scope" value="Bacteria"/>
</dbReference>
<feature type="domain" description="Mechanosensitive ion channel MscS C-terminal" evidence="9">
    <location>
        <begin position="268"/>
        <end position="352"/>
    </location>
</feature>
<dbReference type="Pfam" id="PF00924">
    <property type="entry name" value="MS_channel_2nd"/>
    <property type="match status" value="1"/>
</dbReference>
<evidence type="ECO:0000256" key="1">
    <source>
        <dbReference type="ARBA" id="ARBA00004651"/>
    </source>
</evidence>
<dbReference type="InterPro" id="IPR045042">
    <property type="entry name" value="YnaI-like"/>
</dbReference>
<comment type="subcellular location">
    <subcellularLocation>
        <location evidence="1">Cell membrane</location>
        <topology evidence="1">Multi-pass membrane protein</topology>
    </subcellularLocation>
</comment>
<evidence type="ECO:0000313" key="11">
    <source>
        <dbReference type="Proteomes" id="UP000001227"/>
    </source>
</evidence>
<dbReference type="PANTHER" id="PTHR43634">
    <property type="entry name" value="OW CONDUCTANCE MECHANOSENSITIVE CHANNEL"/>
    <property type="match status" value="1"/>
</dbReference>
<feature type="transmembrane region" description="Helical" evidence="7">
    <location>
        <begin position="149"/>
        <end position="177"/>
    </location>
</feature>
<dbReference type="InterPro" id="IPR023408">
    <property type="entry name" value="MscS_beta-dom_sf"/>
</dbReference>
<dbReference type="InterPro" id="IPR049278">
    <property type="entry name" value="MS_channel_C"/>
</dbReference>
<dbReference type="InterPro" id="IPR011066">
    <property type="entry name" value="MscS_channel_C_sf"/>
</dbReference>
<dbReference type="OrthoDB" id="9809206at2"/>
<evidence type="ECO:0008006" key="12">
    <source>
        <dbReference type="Google" id="ProtNLM"/>
    </source>
</evidence>
<dbReference type="InterPro" id="IPR006685">
    <property type="entry name" value="MscS_channel_2nd"/>
</dbReference>
<dbReference type="SUPFAM" id="SSF50182">
    <property type="entry name" value="Sm-like ribonucleoproteins"/>
    <property type="match status" value="1"/>
</dbReference>
<dbReference type="KEGG" id="aas:Aasi_0700"/>
<dbReference type="Pfam" id="PF21082">
    <property type="entry name" value="MS_channel_3rd"/>
    <property type="match status" value="1"/>
</dbReference>
<sequence>MGYTLLAIDTHYVEEQFSFFKKHAWLLYVLAVLLIATGLTYGVHILYQKLSHKWKKNEYPILKTLMQALYWPLVIFIWIEAVSISSNSFIPYINFAVVQFLEKVHKVSSLILLAWIFIRFIKLFEHQLLQGKFKNQTTDKTTIQITGKILRVAAFTIFSLLLLPIVGVEVTGIFALVSGSTLTLGIAGRDIIANYFGGIVAHSDGHFKVGDWIYSPDKDIEGIIEYIGWRSTQIRTFDRKMLYVPNAVFSANIVVNASRMTNRRIKDVINIRYEDAPRVGKILEEANAMLQVHPELDKSRRLALHFIGFGPFSLKFELLAFTYTIDWQEYRDIQERIFLDIIKIVTDNGAQIALPPAVALESMQK</sequence>
<keyword evidence="4 7" id="KW-0812">Transmembrane</keyword>
<dbReference type="Proteomes" id="UP000001227">
    <property type="component" value="Chromosome"/>
</dbReference>
<dbReference type="SUPFAM" id="SSF82689">
    <property type="entry name" value="Mechanosensitive channel protein MscS (YggB), C-terminal domain"/>
    <property type="match status" value="1"/>
</dbReference>
<evidence type="ECO:0000256" key="6">
    <source>
        <dbReference type="ARBA" id="ARBA00023136"/>
    </source>
</evidence>
<evidence type="ECO:0000256" key="4">
    <source>
        <dbReference type="ARBA" id="ARBA00022692"/>
    </source>
</evidence>
<evidence type="ECO:0000256" key="3">
    <source>
        <dbReference type="ARBA" id="ARBA00022475"/>
    </source>
</evidence>
<accession>B3ES87</accession>